<dbReference type="EMBL" id="CP032157">
    <property type="protein sequence ID" value="AXY72940.1"/>
    <property type="molecule type" value="Genomic_DNA"/>
</dbReference>
<evidence type="ECO:0000313" key="2">
    <source>
        <dbReference type="EMBL" id="AXY72940.1"/>
    </source>
</evidence>
<dbReference type="KEGG" id="pseg:D3H65_02695"/>
<dbReference type="OrthoDB" id="7446256at2"/>
<keyword evidence="1" id="KW-1133">Transmembrane helix</keyword>
<dbReference type="Proteomes" id="UP000263900">
    <property type="component" value="Chromosome"/>
</dbReference>
<protein>
    <submittedName>
        <fullName evidence="2">DUF3667 domain-containing protein</fullName>
    </submittedName>
</protein>
<organism evidence="2 3">
    <name type="scientific">Paraflavitalea soli</name>
    <dbReference type="NCBI Taxonomy" id="2315862"/>
    <lineage>
        <taxon>Bacteria</taxon>
        <taxon>Pseudomonadati</taxon>
        <taxon>Bacteroidota</taxon>
        <taxon>Chitinophagia</taxon>
        <taxon>Chitinophagales</taxon>
        <taxon>Chitinophagaceae</taxon>
        <taxon>Paraflavitalea</taxon>
    </lineage>
</organism>
<evidence type="ECO:0000313" key="3">
    <source>
        <dbReference type="Proteomes" id="UP000263900"/>
    </source>
</evidence>
<name>A0A3B7MID7_9BACT</name>
<dbReference type="Pfam" id="PF12412">
    <property type="entry name" value="DUF3667"/>
    <property type="match status" value="1"/>
</dbReference>
<sequence>MEKICHNCSTAISTPFCPRCGQDAHVGRLNMHSLLHEIWHGFTHTDKGILKLIKDLALKPARVYNAYFAGARKTYFSPVVFFLLSFGIYIFLDQKVFDYEDYVVHKYNEYGRLYHLQLKYIALVLLPIQALLSWALFFRKRNLAECIVFWLYCIGFVNVLLILMTPLRLLLITNKHIVDFCLEMLTLLIIVVHAWKVFGTSWRNKILVLLLVFVLQIINVYVSFWFNIHKGIPVHYPSLPGAVQEIFWLLKSK</sequence>
<dbReference type="RefSeq" id="WP_119048778.1">
    <property type="nucleotide sequence ID" value="NZ_CP032157.1"/>
</dbReference>
<gene>
    <name evidence="2" type="ORF">D3H65_02695</name>
</gene>
<feature type="transmembrane region" description="Helical" evidence="1">
    <location>
        <begin position="207"/>
        <end position="228"/>
    </location>
</feature>
<proteinExistence type="predicted"/>
<accession>A0A3B7MID7</accession>
<dbReference type="AlphaFoldDB" id="A0A3B7MID7"/>
<feature type="transmembrane region" description="Helical" evidence="1">
    <location>
        <begin position="75"/>
        <end position="92"/>
    </location>
</feature>
<keyword evidence="1" id="KW-0812">Transmembrane</keyword>
<evidence type="ECO:0000256" key="1">
    <source>
        <dbReference type="SAM" id="Phobius"/>
    </source>
</evidence>
<keyword evidence="1" id="KW-0472">Membrane</keyword>
<keyword evidence="3" id="KW-1185">Reference proteome</keyword>
<feature type="transmembrane region" description="Helical" evidence="1">
    <location>
        <begin position="120"/>
        <end position="137"/>
    </location>
</feature>
<dbReference type="InterPro" id="IPR022134">
    <property type="entry name" value="DUF3667"/>
</dbReference>
<reference evidence="2 3" key="1">
    <citation type="submission" date="2018-09" db="EMBL/GenBank/DDBJ databases">
        <title>Genome sequencing of strain 6GH32-13.</title>
        <authorList>
            <person name="Weon H.-Y."/>
            <person name="Heo J."/>
            <person name="Kwon S.-W."/>
        </authorList>
    </citation>
    <scope>NUCLEOTIDE SEQUENCE [LARGE SCALE GENOMIC DNA]</scope>
    <source>
        <strain evidence="2 3">5GH32-13</strain>
    </source>
</reference>
<feature type="transmembrane region" description="Helical" evidence="1">
    <location>
        <begin position="177"/>
        <end position="195"/>
    </location>
</feature>
<feature type="transmembrane region" description="Helical" evidence="1">
    <location>
        <begin position="149"/>
        <end position="171"/>
    </location>
</feature>